<accession>A0A139W9C8</accession>
<dbReference type="AlphaFoldDB" id="A0A139W9C8"/>
<keyword evidence="3" id="KW-1185">Reference proteome</keyword>
<dbReference type="EMBL" id="KQ972418">
    <property type="protein sequence ID" value="KXZ75906.1"/>
    <property type="molecule type" value="Genomic_DNA"/>
</dbReference>
<sequence length="66" mass="7129">MAINNVISLILFVLIVLDCDLSGAGVTLPVTTKCEFLNQTLCTDSKGANCSEIQECEKPEAVLRSR</sequence>
<organism evidence="2 3">
    <name type="scientific">Tribolium castaneum</name>
    <name type="common">Red flour beetle</name>
    <dbReference type="NCBI Taxonomy" id="7070"/>
    <lineage>
        <taxon>Eukaryota</taxon>
        <taxon>Metazoa</taxon>
        <taxon>Ecdysozoa</taxon>
        <taxon>Arthropoda</taxon>
        <taxon>Hexapoda</taxon>
        <taxon>Insecta</taxon>
        <taxon>Pterygota</taxon>
        <taxon>Neoptera</taxon>
        <taxon>Endopterygota</taxon>
        <taxon>Coleoptera</taxon>
        <taxon>Polyphaga</taxon>
        <taxon>Cucujiformia</taxon>
        <taxon>Tenebrionidae</taxon>
        <taxon>Tenebrionidae incertae sedis</taxon>
        <taxon>Tribolium</taxon>
    </lineage>
</organism>
<feature type="signal peptide" evidence="1">
    <location>
        <begin position="1"/>
        <end position="24"/>
    </location>
</feature>
<keyword evidence="1" id="KW-0732">Signal</keyword>
<feature type="chain" id="PRO_5007299561" evidence="1">
    <location>
        <begin position="25"/>
        <end position="66"/>
    </location>
</feature>
<evidence type="ECO:0000256" key="1">
    <source>
        <dbReference type="SAM" id="SignalP"/>
    </source>
</evidence>
<gene>
    <name evidence="2" type="primary">AUGUSTUS-3.0.2_31124</name>
    <name evidence="2" type="ORF">TcasGA2_TC031124</name>
</gene>
<evidence type="ECO:0000313" key="3">
    <source>
        <dbReference type="Proteomes" id="UP000007266"/>
    </source>
</evidence>
<dbReference type="Proteomes" id="UP000007266">
    <property type="component" value="Unassembled WGS sequence"/>
</dbReference>
<reference evidence="2 3" key="2">
    <citation type="journal article" date="2010" name="Nucleic Acids Res.">
        <title>BeetleBase in 2010: revisions to provide comprehensive genomic information for Tribolium castaneum.</title>
        <authorList>
            <person name="Kim H.S."/>
            <person name="Murphy T."/>
            <person name="Xia J."/>
            <person name="Caragea D."/>
            <person name="Park Y."/>
            <person name="Beeman R.W."/>
            <person name="Lorenzen M.D."/>
            <person name="Butcher S."/>
            <person name="Manak J.R."/>
            <person name="Brown S.J."/>
        </authorList>
    </citation>
    <scope>NUCLEOTIDE SEQUENCE [LARGE SCALE GENOMIC DNA]</scope>
    <source>
        <strain evidence="2 3">Georgia GA2</strain>
    </source>
</reference>
<dbReference type="InParanoid" id="A0A139W9C8"/>
<name>A0A139W9C8_TRICA</name>
<reference evidence="2 3" key="1">
    <citation type="journal article" date="2008" name="Nature">
        <title>The genome of the model beetle and pest Tribolium castaneum.</title>
        <authorList>
            <consortium name="Tribolium Genome Sequencing Consortium"/>
            <person name="Richards S."/>
            <person name="Gibbs R.A."/>
            <person name="Weinstock G.M."/>
            <person name="Brown S.J."/>
            <person name="Denell R."/>
            <person name="Beeman R.W."/>
            <person name="Gibbs R."/>
            <person name="Beeman R.W."/>
            <person name="Brown S.J."/>
            <person name="Bucher G."/>
            <person name="Friedrich M."/>
            <person name="Grimmelikhuijzen C.J."/>
            <person name="Klingler M."/>
            <person name="Lorenzen M."/>
            <person name="Richards S."/>
            <person name="Roth S."/>
            <person name="Schroder R."/>
            <person name="Tautz D."/>
            <person name="Zdobnov E.M."/>
            <person name="Muzny D."/>
            <person name="Gibbs R.A."/>
            <person name="Weinstock G.M."/>
            <person name="Attaway T."/>
            <person name="Bell S."/>
            <person name="Buhay C.J."/>
            <person name="Chandrabose M.N."/>
            <person name="Chavez D."/>
            <person name="Clerk-Blankenburg K.P."/>
            <person name="Cree A."/>
            <person name="Dao M."/>
            <person name="Davis C."/>
            <person name="Chacko J."/>
            <person name="Dinh H."/>
            <person name="Dugan-Rocha S."/>
            <person name="Fowler G."/>
            <person name="Garner T.T."/>
            <person name="Garnes J."/>
            <person name="Gnirke A."/>
            <person name="Hawes A."/>
            <person name="Hernandez J."/>
            <person name="Hines S."/>
            <person name="Holder M."/>
            <person name="Hume J."/>
            <person name="Jhangiani S.N."/>
            <person name="Joshi V."/>
            <person name="Khan Z.M."/>
            <person name="Jackson L."/>
            <person name="Kovar C."/>
            <person name="Kowis A."/>
            <person name="Lee S."/>
            <person name="Lewis L.R."/>
            <person name="Margolis J."/>
            <person name="Morgan M."/>
            <person name="Nazareth L.V."/>
            <person name="Nguyen N."/>
            <person name="Okwuonu G."/>
            <person name="Parker D."/>
            <person name="Richards S."/>
            <person name="Ruiz S.J."/>
            <person name="Santibanez J."/>
            <person name="Savard J."/>
            <person name="Scherer S.E."/>
            <person name="Schneider B."/>
            <person name="Sodergren E."/>
            <person name="Tautz D."/>
            <person name="Vattahil S."/>
            <person name="Villasana D."/>
            <person name="White C.S."/>
            <person name="Wright R."/>
            <person name="Park Y."/>
            <person name="Beeman R.W."/>
            <person name="Lord J."/>
            <person name="Oppert B."/>
            <person name="Lorenzen M."/>
            <person name="Brown S."/>
            <person name="Wang L."/>
            <person name="Savard J."/>
            <person name="Tautz D."/>
            <person name="Richards S."/>
            <person name="Weinstock G."/>
            <person name="Gibbs R.A."/>
            <person name="Liu Y."/>
            <person name="Worley K."/>
            <person name="Weinstock G."/>
            <person name="Elsik C.G."/>
            <person name="Reese J.T."/>
            <person name="Elhaik E."/>
            <person name="Landan G."/>
            <person name="Graur D."/>
            <person name="Arensburger P."/>
            <person name="Atkinson P."/>
            <person name="Beeman R.W."/>
            <person name="Beidler J."/>
            <person name="Brown S.J."/>
            <person name="Demuth J.P."/>
            <person name="Drury D.W."/>
            <person name="Du Y.Z."/>
            <person name="Fujiwara H."/>
            <person name="Lorenzen M."/>
            <person name="Maselli V."/>
            <person name="Osanai M."/>
            <person name="Park Y."/>
            <person name="Robertson H.M."/>
            <person name="Tu Z."/>
            <person name="Wang J.J."/>
            <person name="Wang S."/>
            <person name="Richards S."/>
            <person name="Song H."/>
            <person name="Zhang L."/>
            <person name="Sodergren E."/>
            <person name="Werner D."/>
            <person name="Stanke M."/>
            <person name="Morgenstern B."/>
            <person name="Solovyev V."/>
            <person name="Kosarev P."/>
            <person name="Brown G."/>
            <person name="Chen H.C."/>
            <person name="Ermolaeva O."/>
            <person name="Hlavina W."/>
            <person name="Kapustin Y."/>
            <person name="Kiryutin B."/>
            <person name="Kitts P."/>
            <person name="Maglott D."/>
            <person name="Pruitt K."/>
            <person name="Sapojnikov V."/>
            <person name="Souvorov A."/>
            <person name="Mackey A.J."/>
            <person name="Waterhouse R.M."/>
            <person name="Wyder S."/>
            <person name="Zdobnov E.M."/>
            <person name="Zdobnov E.M."/>
            <person name="Wyder S."/>
            <person name="Kriventseva E.V."/>
            <person name="Kadowaki T."/>
            <person name="Bork P."/>
            <person name="Aranda M."/>
            <person name="Bao R."/>
            <person name="Beermann A."/>
            <person name="Berns N."/>
            <person name="Bolognesi R."/>
            <person name="Bonneton F."/>
            <person name="Bopp D."/>
            <person name="Brown S.J."/>
            <person name="Bucher G."/>
            <person name="Butts T."/>
            <person name="Chaumot A."/>
            <person name="Denell R.E."/>
            <person name="Ferrier D.E."/>
            <person name="Friedrich M."/>
            <person name="Gordon C.M."/>
            <person name="Jindra M."/>
            <person name="Klingler M."/>
            <person name="Lan Q."/>
            <person name="Lattorff H.M."/>
            <person name="Laudet V."/>
            <person name="von Levetsow C."/>
            <person name="Liu Z."/>
            <person name="Lutz R."/>
            <person name="Lynch J.A."/>
            <person name="da Fonseca R.N."/>
            <person name="Posnien N."/>
            <person name="Reuter R."/>
            <person name="Roth S."/>
            <person name="Savard J."/>
            <person name="Schinko J.B."/>
            <person name="Schmitt C."/>
            <person name="Schoppmeier M."/>
            <person name="Schroder R."/>
            <person name="Shippy T.D."/>
            <person name="Simonnet F."/>
            <person name="Marques-Souza H."/>
            <person name="Tautz D."/>
            <person name="Tomoyasu Y."/>
            <person name="Trauner J."/>
            <person name="Van der Zee M."/>
            <person name="Vervoort M."/>
            <person name="Wittkopp N."/>
            <person name="Wimmer E.A."/>
            <person name="Yang X."/>
            <person name="Jones A.K."/>
            <person name="Sattelle D.B."/>
            <person name="Ebert P.R."/>
            <person name="Nelson D."/>
            <person name="Scott J.G."/>
            <person name="Beeman R.W."/>
            <person name="Muthukrishnan S."/>
            <person name="Kramer K.J."/>
            <person name="Arakane Y."/>
            <person name="Beeman R.W."/>
            <person name="Zhu Q."/>
            <person name="Hogenkamp D."/>
            <person name="Dixit R."/>
            <person name="Oppert B."/>
            <person name="Jiang H."/>
            <person name="Zou Z."/>
            <person name="Marshall J."/>
            <person name="Elpidina E."/>
            <person name="Vinokurov K."/>
            <person name="Oppert C."/>
            <person name="Zou Z."/>
            <person name="Evans J."/>
            <person name="Lu Z."/>
            <person name="Zhao P."/>
            <person name="Sumathipala N."/>
            <person name="Altincicek B."/>
            <person name="Vilcinskas A."/>
            <person name="Williams M."/>
            <person name="Hultmark D."/>
            <person name="Hetru C."/>
            <person name="Jiang H."/>
            <person name="Grimmelikhuijzen C.J."/>
            <person name="Hauser F."/>
            <person name="Cazzamali G."/>
            <person name="Williamson M."/>
            <person name="Park Y."/>
            <person name="Li B."/>
            <person name="Tanaka Y."/>
            <person name="Predel R."/>
            <person name="Neupert S."/>
            <person name="Schachtner J."/>
            <person name="Verleyen P."/>
            <person name="Raible F."/>
            <person name="Bork P."/>
            <person name="Friedrich M."/>
            <person name="Walden K.K."/>
            <person name="Robertson H.M."/>
            <person name="Angeli S."/>
            <person name="Foret S."/>
            <person name="Bucher G."/>
            <person name="Schuetz S."/>
            <person name="Maleszka R."/>
            <person name="Wimmer E.A."/>
            <person name="Beeman R.W."/>
            <person name="Lorenzen M."/>
            <person name="Tomoyasu Y."/>
            <person name="Miller S.C."/>
            <person name="Grossmann D."/>
            <person name="Bucher G."/>
        </authorList>
    </citation>
    <scope>NUCLEOTIDE SEQUENCE [LARGE SCALE GENOMIC DNA]</scope>
    <source>
        <strain evidence="2 3">Georgia GA2</strain>
    </source>
</reference>
<proteinExistence type="predicted"/>
<evidence type="ECO:0000313" key="2">
    <source>
        <dbReference type="EMBL" id="KXZ75906.1"/>
    </source>
</evidence>
<protein>
    <submittedName>
        <fullName evidence="2">Uncharacterized protein</fullName>
    </submittedName>
</protein>